<proteinExistence type="predicted"/>
<dbReference type="AlphaFoldDB" id="A0A7S4PU10"/>
<dbReference type="CDD" id="cd05467">
    <property type="entry name" value="CBM20"/>
    <property type="match status" value="1"/>
</dbReference>
<accession>A0A7S4PU10</accession>
<feature type="domain" description="CBM20" evidence="1">
    <location>
        <begin position="1"/>
        <end position="110"/>
    </location>
</feature>
<dbReference type="InterPro" id="IPR013784">
    <property type="entry name" value="Carb-bd-like_fold"/>
</dbReference>
<dbReference type="InterPro" id="IPR002044">
    <property type="entry name" value="CBM20"/>
</dbReference>
<reference evidence="2" key="1">
    <citation type="submission" date="2021-01" db="EMBL/GenBank/DDBJ databases">
        <authorList>
            <person name="Corre E."/>
            <person name="Pelletier E."/>
            <person name="Niang G."/>
            <person name="Scheremetjew M."/>
            <person name="Finn R."/>
            <person name="Kale V."/>
            <person name="Holt S."/>
            <person name="Cochrane G."/>
            <person name="Meng A."/>
            <person name="Brown T."/>
            <person name="Cohen L."/>
        </authorList>
    </citation>
    <scope>NUCLEOTIDE SEQUENCE</scope>
    <source>
        <strain evidence="2">CCMP3105</strain>
    </source>
</reference>
<evidence type="ECO:0000313" key="2">
    <source>
        <dbReference type="EMBL" id="CAE4562553.1"/>
    </source>
</evidence>
<dbReference type="PROSITE" id="PS51166">
    <property type="entry name" value="CBM20"/>
    <property type="match status" value="1"/>
</dbReference>
<dbReference type="SMART" id="SM01065">
    <property type="entry name" value="CBM_2"/>
    <property type="match status" value="1"/>
</dbReference>
<protein>
    <recommendedName>
        <fullName evidence="1">CBM20 domain-containing protein</fullName>
    </recommendedName>
</protein>
<gene>
    <name evidence="2" type="ORF">AMON00008_LOCUS2172</name>
</gene>
<dbReference type="SUPFAM" id="SSF49452">
    <property type="entry name" value="Starch-binding domain-like"/>
    <property type="match status" value="1"/>
</dbReference>
<dbReference type="Gene3D" id="2.60.40.10">
    <property type="entry name" value="Immunoglobulins"/>
    <property type="match status" value="1"/>
</dbReference>
<evidence type="ECO:0000259" key="1">
    <source>
        <dbReference type="PROSITE" id="PS51166"/>
    </source>
</evidence>
<name>A0A7S4PU10_9DINO</name>
<dbReference type="GO" id="GO:2001070">
    <property type="term" value="F:starch binding"/>
    <property type="evidence" value="ECO:0007669"/>
    <property type="project" value="InterPro"/>
</dbReference>
<dbReference type="InterPro" id="IPR013783">
    <property type="entry name" value="Ig-like_fold"/>
</dbReference>
<dbReference type="Pfam" id="PF00686">
    <property type="entry name" value="CBM_20"/>
    <property type="match status" value="1"/>
</dbReference>
<dbReference type="EMBL" id="HBNR01003074">
    <property type="protein sequence ID" value="CAE4562553.1"/>
    <property type="molecule type" value="Transcribed_RNA"/>
</dbReference>
<organism evidence="2">
    <name type="scientific">Alexandrium monilatum</name>
    <dbReference type="NCBI Taxonomy" id="311494"/>
    <lineage>
        <taxon>Eukaryota</taxon>
        <taxon>Sar</taxon>
        <taxon>Alveolata</taxon>
        <taxon>Dinophyceae</taxon>
        <taxon>Gonyaulacales</taxon>
        <taxon>Pyrocystaceae</taxon>
        <taxon>Alexandrium</taxon>
    </lineage>
</organism>
<sequence>MPVGLWLECVCESTDPGEELLVVGSHAALGNWQVERGVALTTSSALFPRWTLSQPLRLAEEPSSMPPWIEYKYVVRDGRGGCRWEELGTSDMPVFSSTSSAATSNMIAASRLSATRPVNRRLPGCGLRFLPVHMVLLRLDRFANQHAAASASYRVAPDWAPGVAGRGAAVGQRCSSTGECGQLPPEWRCVRAPSRGDSVDALASRVFAQLPRDRLRGSLVQLARDHHLPAALLRRVMEYLGGTPP</sequence>